<keyword evidence="1" id="KW-0805">Transcription regulation</keyword>
<sequence length="425" mass="45447">MVVPARRSARNPACSGTPREPCPGLPRAYDRVAMTAAEKHQGSRTPASLPQPPAGRYSRGSRPRARAGIRDVAAAAGVSITTVSDALNGKGRLPDATRSHVREVAERLGYRPSAAARTLRTGKSGLIGLTVTTYGEEPFTFTEFAYFAEMARAATSAALARGYALVILPAPARDSPFDVWSNVALDGTVVIDPSDQDPVVTELVRSGIPVVSDGRPSGSLPVTAWVDNDHEEAVRGLLDHLAESGARRIGLLTGTSTDTYTSLSTTAYLKWCERVRQDPVYESYPAHDPCAGAVAADRLLARPDRPDAVYGLFDPNGTDLLAAARRYGLRVPEDLLLVCCSESTVYATTEPPITTLSLKPGRIGNTVVQLLIDAIEGIDPPRPVRQVMPTELIVRTSSHRRGARTTVSAPRSPRPPRPPAPPRAD</sequence>
<dbReference type="GO" id="GO:0003677">
    <property type="term" value="F:DNA binding"/>
    <property type="evidence" value="ECO:0007669"/>
    <property type="project" value="UniProtKB-KW"/>
</dbReference>
<evidence type="ECO:0000256" key="4">
    <source>
        <dbReference type="SAM" id="MobiDB-lite"/>
    </source>
</evidence>
<evidence type="ECO:0000256" key="1">
    <source>
        <dbReference type="ARBA" id="ARBA00023015"/>
    </source>
</evidence>
<dbReference type="Pfam" id="PF00356">
    <property type="entry name" value="LacI"/>
    <property type="match status" value="1"/>
</dbReference>
<feature type="domain" description="HTH lacI-type" evidence="5">
    <location>
        <begin position="67"/>
        <end position="121"/>
    </location>
</feature>
<protein>
    <submittedName>
        <fullName evidence="6">LacI family DNA-binding transcriptional regulator</fullName>
    </submittedName>
</protein>
<feature type="region of interest" description="Disordered" evidence="4">
    <location>
        <begin position="395"/>
        <end position="425"/>
    </location>
</feature>
<organism evidence="6 7">
    <name type="scientific">Streptomyces axinellae</name>
    <dbReference type="NCBI Taxonomy" id="552788"/>
    <lineage>
        <taxon>Bacteria</taxon>
        <taxon>Bacillati</taxon>
        <taxon>Actinomycetota</taxon>
        <taxon>Actinomycetes</taxon>
        <taxon>Kitasatosporales</taxon>
        <taxon>Streptomycetaceae</taxon>
        <taxon>Streptomyces</taxon>
    </lineage>
</organism>
<dbReference type="InterPro" id="IPR046335">
    <property type="entry name" value="LacI/GalR-like_sensor"/>
</dbReference>
<keyword evidence="7" id="KW-1185">Reference proteome</keyword>
<reference evidence="7" key="1">
    <citation type="journal article" date="2019" name="Int. J. Syst. Evol. Microbiol.">
        <title>The Global Catalogue of Microorganisms (GCM) 10K type strain sequencing project: providing services to taxonomists for standard genome sequencing and annotation.</title>
        <authorList>
            <consortium name="The Broad Institute Genomics Platform"/>
            <consortium name="The Broad Institute Genome Sequencing Center for Infectious Disease"/>
            <person name="Wu L."/>
            <person name="Ma J."/>
        </authorList>
    </citation>
    <scope>NUCLEOTIDE SEQUENCE [LARGE SCALE GENOMIC DNA]</scope>
    <source>
        <strain evidence="7">JCM 16373</strain>
    </source>
</reference>
<feature type="region of interest" description="Disordered" evidence="4">
    <location>
        <begin position="1"/>
        <end position="66"/>
    </location>
</feature>
<dbReference type="Gene3D" id="3.40.50.2300">
    <property type="match status" value="2"/>
</dbReference>
<dbReference type="PANTHER" id="PTHR30146">
    <property type="entry name" value="LACI-RELATED TRANSCRIPTIONAL REPRESSOR"/>
    <property type="match status" value="1"/>
</dbReference>
<dbReference type="SMART" id="SM00354">
    <property type="entry name" value="HTH_LACI"/>
    <property type="match status" value="1"/>
</dbReference>
<dbReference type="InterPro" id="IPR010982">
    <property type="entry name" value="Lambda_DNA-bd_dom_sf"/>
</dbReference>
<dbReference type="InterPro" id="IPR000843">
    <property type="entry name" value="HTH_LacI"/>
</dbReference>
<dbReference type="CDD" id="cd01392">
    <property type="entry name" value="HTH_LacI"/>
    <property type="match status" value="1"/>
</dbReference>
<dbReference type="PANTHER" id="PTHR30146:SF153">
    <property type="entry name" value="LACTOSE OPERON REPRESSOR"/>
    <property type="match status" value="1"/>
</dbReference>
<keyword evidence="2 6" id="KW-0238">DNA-binding</keyword>
<evidence type="ECO:0000256" key="3">
    <source>
        <dbReference type="ARBA" id="ARBA00023163"/>
    </source>
</evidence>
<dbReference type="PROSITE" id="PS50932">
    <property type="entry name" value="HTH_LACI_2"/>
    <property type="match status" value="1"/>
</dbReference>
<dbReference type="SUPFAM" id="SSF47413">
    <property type="entry name" value="lambda repressor-like DNA-binding domains"/>
    <property type="match status" value="1"/>
</dbReference>
<dbReference type="SUPFAM" id="SSF53822">
    <property type="entry name" value="Periplasmic binding protein-like I"/>
    <property type="match status" value="1"/>
</dbReference>
<keyword evidence="3" id="KW-0804">Transcription</keyword>
<accession>A0ABP6CEW9</accession>
<dbReference type="Proteomes" id="UP001501447">
    <property type="component" value="Unassembled WGS sequence"/>
</dbReference>
<evidence type="ECO:0000313" key="6">
    <source>
        <dbReference type="EMBL" id="GAA2611139.1"/>
    </source>
</evidence>
<evidence type="ECO:0000313" key="7">
    <source>
        <dbReference type="Proteomes" id="UP001501447"/>
    </source>
</evidence>
<dbReference type="EMBL" id="BAAARJ010000007">
    <property type="protein sequence ID" value="GAA2611139.1"/>
    <property type="molecule type" value="Genomic_DNA"/>
</dbReference>
<dbReference type="InterPro" id="IPR028082">
    <property type="entry name" value="Peripla_BP_I"/>
</dbReference>
<feature type="compositionally biased region" description="Pro residues" evidence="4">
    <location>
        <begin position="412"/>
        <end position="425"/>
    </location>
</feature>
<gene>
    <name evidence="6" type="ORF">GCM10009863_25920</name>
</gene>
<name>A0ABP6CEW9_9ACTN</name>
<evidence type="ECO:0000259" key="5">
    <source>
        <dbReference type="PROSITE" id="PS50932"/>
    </source>
</evidence>
<proteinExistence type="predicted"/>
<evidence type="ECO:0000256" key="2">
    <source>
        <dbReference type="ARBA" id="ARBA00023125"/>
    </source>
</evidence>
<dbReference type="Gene3D" id="1.10.260.40">
    <property type="entry name" value="lambda repressor-like DNA-binding domains"/>
    <property type="match status" value="1"/>
</dbReference>
<dbReference type="PROSITE" id="PS00356">
    <property type="entry name" value="HTH_LACI_1"/>
    <property type="match status" value="1"/>
</dbReference>
<dbReference type="Pfam" id="PF13377">
    <property type="entry name" value="Peripla_BP_3"/>
    <property type="match status" value="1"/>
</dbReference>
<comment type="caution">
    <text evidence="6">The sequence shown here is derived from an EMBL/GenBank/DDBJ whole genome shotgun (WGS) entry which is preliminary data.</text>
</comment>